<keyword evidence="6 9" id="KW-0720">Serine protease</keyword>
<evidence type="ECO:0000256" key="6">
    <source>
        <dbReference type="ARBA" id="ARBA00022825"/>
    </source>
</evidence>
<feature type="transmembrane region" description="Helical" evidence="9">
    <location>
        <begin position="273"/>
        <end position="294"/>
    </location>
</feature>
<name>A0AAN8UDW1_9MAGN</name>
<dbReference type="AlphaFoldDB" id="A0AAN8UDW1"/>
<feature type="transmembrane region" description="Helical" evidence="9">
    <location>
        <begin position="201"/>
        <end position="220"/>
    </location>
</feature>
<dbReference type="GO" id="GO:0006508">
    <property type="term" value="P:proteolysis"/>
    <property type="evidence" value="ECO:0007669"/>
    <property type="project" value="UniProtKB-KW"/>
</dbReference>
<accession>A0AAN8UDW1</accession>
<dbReference type="GO" id="GO:0005794">
    <property type="term" value="C:Golgi apparatus"/>
    <property type="evidence" value="ECO:0007669"/>
    <property type="project" value="UniProtKB-ARBA"/>
</dbReference>
<sequence>MGRRPGYDAEAYGGSRTPPGKMYMPAPMPWFPWLVPLFVIANVAMFCIEMYVNDCPSRLDPDDCLFYSTLGRLSFQPFNENRLLGPSEVTLIELGALQRDAVLKHGEEWRLLSCIWLHGGAIHLLANMLSLMLVGVRHEQEFGFHRIGPLYVLSGLSGSLLSCLHLDVTKTSVGASGALFGLLGAMLSELITNWSIYANKCAAMMSLILISGLNLAVGFLPGVDSYAHIGGFVSGFLLGFILLMRPQYGYVNPKYISPGYSVKKKSKYNCFQYFFLATATIIFLLGNMIGWIMLFKGGDNSI</sequence>
<comment type="function">
    <text evidence="9">Serine protease involved in intramembrane proteolysis.</text>
</comment>
<evidence type="ECO:0000256" key="7">
    <source>
        <dbReference type="ARBA" id="ARBA00022989"/>
    </source>
</evidence>
<keyword evidence="9" id="KW-0645">Protease</keyword>
<evidence type="ECO:0000256" key="1">
    <source>
        <dbReference type="ARBA" id="ARBA00000156"/>
    </source>
</evidence>
<reference evidence="11 12" key="1">
    <citation type="submission" date="2023-12" db="EMBL/GenBank/DDBJ databases">
        <title>A high-quality genome assembly for Dillenia turbinata (Dilleniales).</title>
        <authorList>
            <person name="Chanderbali A."/>
        </authorList>
    </citation>
    <scope>NUCLEOTIDE SEQUENCE [LARGE SCALE GENOMIC DNA]</scope>
    <source>
        <strain evidence="11">LSX21</strain>
        <tissue evidence="11">Leaf</tissue>
    </source>
</reference>
<dbReference type="InterPro" id="IPR035952">
    <property type="entry name" value="Rhomboid-like_sf"/>
</dbReference>
<keyword evidence="7 9" id="KW-1133">Transmembrane helix</keyword>
<dbReference type="InterPro" id="IPR022764">
    <property type="entry name" value="Peptidase_S54_rhomboid_dom"/>
</dbReference>
<evidence type="ECO:0000256" key="4">
    <source>
        <dbReference type="ARBA" id="ARBA00022692"/>
    </source>
</evidence>
<organism evidence="11 12">
    <name type="scientific">Dillenia turbinata</name>
    <dbReference type="NCBI Taxonomy" id="194707"/>
    <lineage>
        <taxon>Eukaryota</taxon>
        <taxon>Viridiplantae</taxon>
        <taxon>Streptophyta</taxon>
        <taxon>Embryophyta</taxon>
        <taxon>Tracheophyta</taxon>
        <taxon>Spermatophyta</taxon>
        <taxon>Magnoliopsida</taxon>
        <taxon>eudicotyledons</taxon>
        <taxon>Gunneridae</taxon>
        <taxon>Pentapetalae</taxon>
        <taxon>Dilleniales</taxon>
        <taxon>Dilleniaceae</taxon>
        <taxon>Dillenia</taxon>
    </lineage>
</organism>
<keyword evidence="8 9" id="KW-0472">Membrane</keyword>
<comment type="catalytic activity">
    <reaction evidence="1 9">
        <text>Cleaves type-1 transmembrane domains using a catalytic dyad composed of serine and histidine that are contributed by different transmembrane domains.</text>
        <dbReference type="EC" id="3.4.21.105"/>
    </reaction>
</comment>
<evidence type="ECO:0000256" key="2">
    <source>
        <dbReference type="ARBA" id="ARBA00004141"/>
    </source>
</evidence>
<feature type="domain" description="Peptidase S54 rhomboid" evidence="10">
    <location>
        <begin position="106"/>
        <end position="244"/>
    </location>
</feature>
<feature type="transmembrane region" description="Helical" evidence="9">
    <location>
        <begin position="174"/>
        <end position="194"/>
    </location>
</feature>
<feature type="transmembrane region" description="Helical" evidence="9">
    <location>
        <begin position="30"/>
        <end position="52"/>
    </location>
</feature>
<evidence type="ECO:0000256" key="5">
    <source>
        <dbReference type="ARBA" id="ARBA00022801"/>
    </source>
</evidence>
<feature type="transmembrane region" description="Helical" evidence="9">
    <location>
        <begin position="115"/>
        <end position="136"/>
    </location>
</feature>
<dbReference type="GO" id="GO:0016020">
    <property type="term" value="C:membrane"/>
    <property type="evidence" value="ECO:0007669"/>
    <property type="project" value="UniProtKB-SubCell"/>
</dbReference>
<dbReference type="GO" id="GO:0004252">
    <property type="term" value="F:serine-type endopeptidase activity"/>
    <property type="evidence" value="ECO:0007669"/>
    <property type="project" value="InterPro"/>
</dbReference>
<dbReference type="Proteomes" id="UP001370490">
    <property type="component" value="Unassembled WGS sequence"/>
</dbReference>
<evidence type="ECO:0000256" key="9">
    <source>
        <dbReference type="RuleBase" id="RU362115"/>
    </source>
</evidence>
<keyword evidence="4 9" id="KW-0812">Transmembrane</keyword>
<gene>
    <name evidence="11" type="ORF">RJ641_024297</name>
</gene>
<dbReference type="PANTHER" id="PTHR22936:SF87">
    <property type="entry name" value="RHOMBOID-LIKE PROTEIN 5"/>
    <property type="match status" value="1"/>
</dbReference>
<feature type="transmembrane region" description="Helical" evidence="9">
    <location>
        <begin position="226"/>
        <end position="244"/>
    </location>
</feature>
<protein>
    <recommendedName>
        <fullName evidence="9">RHOMBOID-like protein</fullName>
        <ecNumber evidence="9">3.4.21.105</ecNumber>
    </recommendedName>
</protein>
<dbReference type="Gene3D" id="1.20.1540.10">
    <property type="entry name" value="Rhomboid-like"/>
    <property type="match status" value="1"/>
</dbReference>
<proteinExistence type="inferred from homology"/>
<evidence type="ECO:0000256" key="8">
    <source>
        <dbReference type="ARBA" id="ARBA00023136"/>
    </source>
</evidence>
<evidence type="ECO:0000313" key="12">
    <source>
        <dbReference type="Proteomes" id="UP001370490"/>
    </source>
</evidence>
<dbReference type="PANTHER" id="PTHR22936">
    <property type="entry name" value="RHOMBOID-RELATED"/>
    <property type="match status" value="1"/>
</dbReference>
<comment type="subcellular location">
    <subcellularLocation>
        <location evidence="2 9">Membrane</location>
        <topology evidence="2 9">Multi-pass membrane protein</topology>
    </subcellularLocation>
</comment>
<dbReference type="Pfam" id="PF01694">
    <property type="entry name" value="Rhomboid"/>
    <property type="match status" value="1"/>
</dbReference>
<evidence type="ECO:0000256" key="3">
    <source>
        <dbReference type="ARBA" id="ARBA00009045"/>
    </source>
</evidence>
<comment type="similarity">
    <text evidence="3 9">Belongs to the peptidase S54 family.</text>
</comment>
<dbReference type="EC" id="3.4.21.105" evidence="9"/>
<keyword evidence="5 9" id="KW-0378">Hydrolase</keyword>
<evidence type="ECO:0000313" key="11">
    <source>
        <dbReference type="EMBL" id="KAK6912204.1"/>
    </source>
</evidence>
<dbReference type="FunFam" id="1.20.1540.10:FF:000019">
    <property type="entry name" value="RHOMBOID-like protein"/>
    <property type="match status" value="1"/>
</dbReference>
<evidence type="ECO:0000259" key="10">
    <source>
        <dbReference type="Pfam" id="PF01694"/>
    </source>
</evidence>
<comment type="caution">
    <text evidence="11">The sequence shown here is derived from an EMBL/GenBank/DDBJ whole genome shotgun (WGS) entry which is preliminary data.</text>
</comment>
<keyword evidence="12" id="KW-1185">Reference proteome</keyword>
<dbReference type="SUPFAM" id="SSF144091">
    <property type="entry name" value="Rhomboid-like"/>
    <property type="match status" value="1"/>
</dbReference>
<feature type="transmembrane region" description="Helical" evidence="9">
    <location>
        <begin position="148"/>
        <end position="168"/>
    </location>
</feature>
<dbReference type="InterPro" id="IPR002610">
    <property type="entry name" value="Peptidase_S54_rhomboid-like"/>
</dbReference>
<dbReference type="EMBL" id="JBAMMX010000028">
    <property type="protein sequence ID" value="KAK6912204.1"/>
    <property type="molecule type" value="Genomic_DNA"/>
</dbReference>